<keyword evidence="2" id="KW-1133">Transmembrane helix</keyword>
<name>A0A5C8HR98_9MICO</name>
<accession>A0A5C8HR98</accession>
<dbReference type="EMBL" id="VRSW01000001">
    <property type="protein sequence ID" value="TXK05668.1"/>
    <property type="molecule type" value="Genomic_DNA"/>
</dbReference>
<feature type="compositionally biased region" description="Low complexity" evidence="1">
    <location>
        <begin position="127"/>
        <end position="143"/>
    </location>
</feature>
<evidence type="ECO:0000313" key="3">
    <source>
        <dbReference type="EMBL" id="TXK05668.1"/>
    </source>
</evidence>
<keyword evidence="2" id="KW-0472">Membrane</keyword>
<feature type="region of interest" description="Disordered" evidence="1">
    <location>
        <begin position="1"/>
        <end position="168"/>
    </location>
</feature>
<dbReference type="OrthoDB" id="5125954at2"/>
<reference evidence="3 4" key="1">
    <citation type="submission" date="2019-08" db="EMBL/GenBank/DDBJ databases">
        <authorList>
            <person name="Dong K."/>
        </authorList>
    </citation>
    <scope>NUCLEOTIDE SEQUENCE [LARGE SCALE GENOMIC DNA]</scope>
    <source>
        <strain evidence="3 4">M4-8</strain>
    </source>
</reference>
<dbReference type="Proteomes" id="UP000321196">
    <property type="component" value="Unassembled WGS sequence"/>
</dbReference>
<evidence type="ECO:0000256" key="2">
    <source>
        <dbReference type="SAM" id="Phobius"/>
    </source>
</evidence>
<dbReference type="AlphaFoldDB" id="A0A5C8HR98"/>
<proteinExistence type="predicted"/>
<evidence type="ECO:0000256" key="1">
    <source>
        <dbReference type="SAM" id="MobiDB-lite"/>
    </source>
</evidence>
<feature type="region of interest" description="Disordered" evidence="1">
    <location>
        <begin position="182"/>
        <end position="237"/>
    </location>
</feature>
<organism evidence="3 4">
    <name type="scientific">Microbacterium mitrae</name>
    <dbReference type="NCBI Taxonomy" id="664640"/>
    <lineage>
        <taxon>Bacteria</taxon>
        <taxon>Bacillati</taxon>
        <taxon>Actinomycetota</taxon>
        <taxon>Actinomycetes</taxon>
        <taxon>Micrococcales</taxon>
        <taxon>Microbacteriaceae</taxon>
        <taxon>Microbacterium</taxon>
    </lineage>
</organism>
<keyword evidence="4" id="KW-1185">Reference proteome</keyword>
<sequence>MTPSDQHADQQLTRRQLREIRMTGATPIVTPEAAAEAAANAAAQPEPSETTEAPAAEQTPTPAAPAAHLPRAAEPIAEAPAPAPDASVDLGARARTRRQARDQERIRTNSIPVLTPQAGTPVVSDQTAEPASAATAPESVAASDADEAHAAVTPEAASSAPEVTADAAPVVPEPVAAAVETPAAYEAPAAAPSTDASTDAPTFDAEPAGDAESPWAPRSAGGTDAIPMSNPSRASESIAATMATDSDAADDEHTVHAEFGANLLGQDSFDDLLVRSSTSSGSSGSASMLILPEDMSLTPLTAPVTSTGQVILTGTFSLPDGLGSQGHAPGVADGKDVDAVLIDGELAPQSSPTPIAATAAVSQAKTPVEMIRPPAPEKNSKLVVALAITAGVLSLAAIGFTIYVVTTGKF</sequence>
<protein>
    <submittedName>
        <fullName evidence="3">Uncharacterized protein</fullName>
    </submittedName>
</protein>
<gene>
    <name evidence="3" type="ORF">FVP60_01355</name>
</gene>
<comment type="caution">
    <text evidence="3">The sequence shown here is derived from an EMBL/GenBank/DDBJ whole genome shotgun (WGS) entry which is preliminary data.</text>
</comment>
<feature type="compositionally biased region" description="Polar residues" evidence="1">
    <location>
        <begin position="1"/>
        <end position="14"/>
    </location>
</feature>
<feature type="transmembrane region" description="Helical" evidence="2">
    <location>
        <begin position="382"/>
        <end position="405"/>
    </location>
</feature>
<keyword evidence="2" id="KW-0812">Transmembrane</keyword>
<dbReference type="RefSeq" id="WP_147824479.1">
    <property type="nucleotide sequence ID" value="NZ_BAAARG010000001.1"/>
</dbReference>
<feature type="compositionally biased region" description="Low complexity" evidence="1">
    <location>
        <begin position="182"/>
        <end position="202"/>
    </location>
</feature>
<feature type="compositionally biased region" description="Low complexity" evidence="1">
    <location>
        <begin position="31"/>
        <end position="86"/>
    </location>
</feature>
<evidence type="ECO:0000313" key="4">
    <source>
        <dbReference type="Proteomes" id="UP000321196"/>
    </source>
</evidence>